<dbReference type="InterPro" id="IPR052048">
    <property type="entry name" value="ST_Response_Regulator"/>
</dbReference>
<evidence type="ECO:0000313" key="8">
    <source>
        <dbReference type="Proteomes" id="UP000191056"/>
    </source>
</evidence>
<evidence type="ECO:0000313" key="7">
    <source>
        <dbReference type="EMBL" id="RII35689.1"/>
    </source>
</evidence>
<evidence type="ECO:0000256" key="1">
    <source>
        <dbReference type="ARBA" id="ARBA00018672"/>
    </source>
</evidence>
<comment type="caution">
    <text evidence="6">The sequence shown here is derived from an EMBL/GenBank/DDBJ whole genome shotgun (WGS) entry which is preliminary data.</text>
</comment>
<evidence type="ECO:0000313" key="6">
    <source>
        <dbReference type="EMBL" id="OPJ63878.1"/>
    </source>
</evidence>
<dbReference type="Proteomes" id="UP000656077">
    <property type="component" value="Unassembled WGS sequence"/>
</dbReference>
<evidence type="ECO:0000259" key="4">
    <source>
        <dbReference type="PROSITE" id="PS50110"/>
    </source>
</evidence>
<reference evidence="7 9" key="2">
    <citation type="submission" date="2018-08" db="EMBL/GenBank/DDBJ databases">
        <title>Genome of Clostridium chromiireducens C1, DSM12136.</title>
        <authorList>
            <person name="Xing M."/>
            <person name="Wei Y."/>
            <person name="Ang E.L."/>
            <person name="Zhao H."/>
            <person name="Zhang Y."/>
        </authorList>
    </citation>
    <scope>NUCLEOTIDE SEQUENCE [LARGE SCALE GENOMIC DNA]</scope>
    <source>
        <strain evidence="7 9">C1</strain>
    </source>
</reference>
<dbReference type="EMBL" id="WSRQ01000017">
    <property type="protein sequence ID" value="MVX64476.1"/>
    <property type="molecule type" value="Genomic_DNA"/>
</dbReference>
<accession>A0A1V4IUZ8</accession>
<sequence>MNKLKIMVVDDSLIMISNLTHTLTEMGHEVVGTARSGSEAVSKSKKLNPDIITMDITMGDINGIEAVEKIMKTDPDMIIIMITSHGQEKMVIDAVSVGAKGYLLKPIKYDNLNKVITDVYKKYGKTQEEKIQEEKIQDIKIQSRNPDLDLRLD</sequence>
<dbReference type="SMART" id="SM00448">
    <property type="entry name" value="REC"/>
    <property type="match status" value="1"/>
</dbReference>
<dbReference type="Proteomes" id="UP000265930">
    <property type="component" value="Unassembled WGS sequence"/>
</dbReference>
<dbReference type="AlphaFoldDB" id="A0A1V4IUZ8"/>
<dbReference type="PANTHER" id="PTHR43228">
    <property type="entry name" value="TWO-COMPONENT RESPONSE REGULATOR"/>
    <property type="match status" value="1"/>
</dbReference>
<dbReference type="RefSeq" id="WP_119366612.1">
    <property type="nucleotide sequence ID" value="NZ_MZGT01000015.1"/>
</dbReference>
<evidence type="ECO:0000256" key="3">
    <source>
        <dbReference type="PROSITE-ProRule" id="PRU00169"/>
    </source>
</evidence>
<evidence type="ECO:0000256" key="2">
    <source>
        <dbReference type="ARBA" id="ARBA00024867"/>
    </source>
</evidence>
<keyword evidence="8" id="KW-1185">Reference proteome</keyword>
<organism evidence="6 8">
    <name type="scientific">Clostridium chromiireducens</name>
    <dbReference type="NCBI Taxonomy" id="225345"/>
    <lineage>
        <taxon>Bacteria</taxon>
        <taxon>Bacillati</taxon>
        <taxon>Bacillota</taxon>
        <taxon>Clostridia</taxon>
        <taxon>Eubacteriales</taxon>
        <taxon>Clostridiaceae</taxon>
        <taxon>Clostridium</taxon>
    </lineage>
</organism>
<dbReference type="OrthoDB" id="9808843at2"/>
<comment type="function">
    <text evidence="2">May play the central regulatory role in sporulation. It may be an element of the effector pathway responsible for the activation of sporulation genes in response to nutritional stress. Spo0A may act in concert with spo0H (a sigma factor) to control the expression of some genes that are critical to the sporulation process.</text>
</comment>
<feature type="domain" description="Response regulatory" evidence="4">
    <location>
        <begin position="5"/>
        <end position="120"/>
    </location>
</feature>
<dbReference type="Proteomes" id="UP000191056">
    <property type="component" value="Unassembled WGS sequence"/>
</dbReference>
<feature type="modified residue" description="4-aspartylphosphate" evidence="3">
    <location>
        <position position="55"/>
    </location>
</feature>
<dbReference type="InterPro" id="IPR001789">
    <property type="entry name" value="Sig_transdc_resp-reg_receiver"/>
</dbReference>
<dbReference type="PROSITE" id="PS50110">
    <property type="entry name" value="RESPONSE_REGULATORY"/>
    <property type="match status" value="1"/>
</dbReference>
<keyword evidence="3" id="KW-0597">Phosphoprotein</keyword>
<protein>
    <recommendedName>
        <fullName evidence="1">Stage 0 sporulation protein A homolog</fullName>
    </recommendedName>
</protein>
<evidence type="ECO:0000313" key="9">
    <source>
        <dbReference type="Proteomes" id="UP000265930"/>
    </source>
</evidence>
<proteinExistence type="predicted"/>
<dbReference type="EMBL" id="QXDJ01000002">
    <property type="protein sequence ID" value="RII35689.1"/>
    <property type="molecule type" value="Genomic_DNA"/>
</dbReference>
<dbReference type="EMBL" id="MZGT01000015">
    <property type="protein sequence ID" value="OPJ63878.1"/>
    <property type="molecule type" value="Genomic_DNA"/>
</dbReference>
<dbReference type="InterPro" id="IPR011006">
    <property type="entry name" value="CheY-like_superfamily"/>
</dbReference>
<dbReference type="STRING" id="225345.CLCHR_13970"/>
<name>A0A1V4IUZ8_9CLOT</name>
<dbReference type="Pfam" id="PF00072">
    <property type="entry name" value="Response_reg"/>
    <property type="match status" value="1"/>
</dbReference>
<reference evidence="6 8" key="1">
    <citation type="submission" date="2017-03" db="EMBL/GenBank/DDBJ databases">
        <title>Genome sequence of Clostridium chromiireducens DSM 23318.</title>
        <authorList>
            <person name="Poehlein A."/>
            <person name="Daniel R."/>
        </authorList>
    </citation>
    <scope>NUCLEOTIDE SEQUENCE [LARGE SCALE GENOMIC DNA]</scope>
    <source>
        <strain evidence="6 8">DSM 23318</strain>
    </source>
</reference>
<dbReference type="PANTHER" id="PTHR43228:SF1">
    <property type="entry name" value="TWO-COMPONENT RESPONSE REGULATOR ARR22"/>
    <property type="match status" value="1"/>
</dbReference>
<dbReference type="GO" id="GO:0000160">
    <property type="term" value="P:phosphorelay signal transduction system"/>
    <property type="evidence" value="ECO:0007669"/>
    <property type="project" value="InterPro"/>
</dbReference>
<dbReference type="SUPFAM" id="SSF52172">
    <property type="entry name" value="CheY-like"/>
    <property type="match status" value="1"/>
</dbReference>
<evidence type="ECO:0000313" key="5">
    <source>
        <dbReference type="EMBL" id="MVX64476.1"/>
    </source>
</evidence>
<reference evidence="5" key="3">
    <citation type="submission" date="2019-12" db="EMBL/GenBank/DDBJ databases">
        <title>Microbes associate with the intestines of laboratory mice.</title>
        <authorList>
            <person name="Navarre W."/>
            <person name="Wong E."/>
        </authorList>
    </citation>
    <scope>NUCLEOTIDE SEQUENCE</scope>
    <source>
        <strain evidence="5">NM79_F5</strain>
    </source>
</reference>
<dbReference type="Gene3D" id="3.40.50.2300">
    <property type="match status" value="1"/>
</dbReference>
<gene>
    <name evidence="6" type="primary">cheY_4</name>
    <name evidence="6" type="ORF">CLCHR_13970</name>
    <name evidence="7" type="ORF">D2A34_10995</name>
    <name evidence="5" type="ORF">GKZ28_12320</name>
</gene>